<evidence type="ECO:0000256" key="2">
    <source>
        <dbReference type="ARBA" id="ARBA00022448"/>
    </source>
</evidence>
<dbReference type="OrthoDB" id="4161376at2759"/>
<dbReference type="VEuPathDB" id="FungiDB:Z517_06680"/>
<dbReference type="InterPro" id="IPR020846">
    <property type="entry name" value="MFS_dom"/>
</dbReference>
<dbReference type="Gene3D" id="1.20.1250.20">
    <property type="entry name" value="MFS general substrate transporter like domains"/>
    <property type="match status" value="1"/>
</dbReference>
<dbReference type="HOGENOM" id="CLU_000960_25_2_1"/>
<feature type="transmembrane region" description="Helical" evidence="7">
    <location>
        <begin position="191"/>
        <end position="211"/>
    </location>
</feature>
<keyword evidence="3 7" id="KW-0812">Transmembrane</keyword>
<dbReference type="PROSITE" id="PS00216">
    <property type="entry name" value="SUGAR_TRANSPORT_1"/>
    <property type="match status" value="1"/>
</dbReference>
<protein>
    <recommendedName>
        <fullName evidence="8">Major facilitator superfamily (MFS) profile domain-containing protein</fullName>
    </recommendedName>
</protein>
<evidence type="ECO:0000259" key="8">
    <source>
        <dbReference type="PROSITE" id="PS50850"/>
    </source>
</evidence>
<feature type="transmembrane region" description="Helical" evidence="7">
    <location>
        <begin position="64"/>
        <end position="86"/>
    </location>
</feature>
<evidence type="ECO:0000256" key="7">
    <source>
        <dbReference type="SAM" id="Phobius"/>
    </source>
</evidence>
<dbReference type="RefSeq" id="XP_013283873.1">
    <property type="nucleotide sequence ID" value="XM_013428419.1"/>
</dbReference>
<keyword evidence="2" id="KW-0813">Transport</keyword>
<dbReference type="InterPro" id="IPR005829">
    <property type="entry name" value="Sugar_transporter_CS"/>
</dbReference>
<accession>A0A0D2GNF3</accession>
<evidence type="ECO:0000256" key="3">
    <source>
        <dbReference type="ARBA" id="ARBA00022692"/>
    </source>
</evidence>
<dbReference type="PROSITE" id="PS50850">
    <property type="entry name" value="MFS"/>
    <property type="match status" value="1"/>
</dbReference>
<feature type="transmembrane region" description="Helical" evidence="7">
    <location>
        <begin position="158"/>
        <end position="179"/>
    </location>
</feature>
<feature type="transmembrane region" description="Helical" evidence="7">
    <location>
        <begin position="426"/>
        <end position="452"/>
    </location>
</feature>
<proteinExistence type="predicted"/>
<dbReference type="Proteomes" id="UP000053029">
    <property type="component" value="Unassembled WGS sequence"/>
</dbReference>
<dbReference type="SUPFAM" id="SSF103473">
    <property type="entry name" value="MFS general substrate transporter"/>
    <property type="match status" value="1"/>
</dbReference>
<evidence type="ECO:0000256" key="4">
    <source>
        <dbReference type="ARBA" id="ARBA00022989"/>
    </source>
</evidence>
<feature type="transmembrane region" description="Helical" evidence="7">
    <location>
        <begin position="358"/>
        <end position="382"/>
    </location>
</feature>
<dbReference type="GeneID" id="25306170"/>
<comment type="subcellular location">
    <subcellularLocation>
        <location evidence="1">Membrane</location>
        <topology evidence="1">Multi-pass membrane protein</topology>
    </subcellularLocation>
</comment>
<dbReference type="InterPro" id="IPR053791">
    <property type="entry name" value="MFS_Tri12-like"/>
</dbReference>
<feature type="transmembrane region" description="Helical" evidence="7">
    <location>
        <begin position="133"/>
        <end position="152"/>
    </location>
</feature>
<organism evidence="9 10">
    <name type="scientific">Fonsecaea pedrosoi CBS 271.37</name>
    <dbReference type="NCBI Taxonomy" id="1442368"/>
    <lineage>
        <taxon>Eukaryota</taxon>
        <taxon>Fungi</taxon>
        <taxon>Dikarya</taxon>
        <taxon>Ascomycota</taxon>
        <taxon>Pezizomycotina</taxon>
        <taxon>Eurotiomycetes</taxon>
        <taxon>Chaetothyriomycetidae</taxon>
        <taxon>Chaetothyriales</taxon>
        <taxon>Herpotrichiellaceae</taxon>
        <taxon>Fonsecaea</taxon>
    </lineage>
</organism>
<sequence>MNDSTVTTVEKDVINPTTQQVESPAHKSEEHHHHHHVPHPHPHHTNIDELDVVEITTKSPYREINFYGTFAAVTLAASSSFGGFLLPATSLTLINADIGPSSNYTWAILAWNVCLTAGGVLVGRLSDIFGRRWFFTSSSLVAIIGHAIGATANNMNQIIAASVFIGLAASAQSSFNYVLAEIVPVKHRFYWMSLMYCIISPISGFGAVFARLFIVNTSASWRWIYYFFIINNFVSLLLWFFFYHPPRFSALHRNRTVWDEVRDLDVGGVILYTGGIVLFTLGISWGGTIYPWKSAHVISCIIVGFLVSVAFVLYEVYMPLNRPLMPMHLWLNRDYASITILTTVGGMVYFSINVIYPVMVAALFTTDVVLGGLYTCAIAASTSLGQASGSALAVPGGHAREKLIFSAMAMTGFIGGMAGVGQSKVISTVLVALGSLAVGLIEGLAIGIVTVVIDQKELGVGGGVFGSVRTLGGVLATAIFSSILTNKLTDYTKDMVVPAALNAGLPTTSLTQFLSALASGSASAISAVPGVTPSIIASAVSANKAAYAKAFQMVFYSSIPFGVLAVVAACFGPKIEDRLTHDVIRRLEGAHLTGNTTSEESIETAKP</sequence>
<feature type="transmembrane region" description="Helical" evidence="7">
    <location>
        <begin position="553"/>
        <end position="571"/>
    </location>
</feature>
<feature type="region of interest" description="Disordered" evidence="6">
    <location>
        <begin position="1"/>
        <end position="46"/>
    </location>
</feature>
<dbReference type="GO" id="GO:0022857">
    <property type="term" value="F:transmembrane transporter activity"/>
    <property type="evidence" value="ECO:0007669"/>
    <property type="project" value="InterPro"/>
</dbReference>
<feature type="transmembrane region" description="Helical" evidence="7">
    <location>
        <begin position="335"/>
        <end position="352"/>
    </location>
</feature>
<evidence type="ECO:0000256" key="6">
    <source>
        <dbReference type="SAM" id="MobiDB-lite"/>
    </source>
</evidence>
<dbReference type="AlphaFoldDB" id="A0A0D2GNF3"/>
<dbReference type="GO" id="GO:0005886">
    <property type="term" value="C:plasma membrane"/>
    <property type="evidence" value="ECO:0007669"/>
    <property type="project" value="TreeGrafter"/>
</dbReference>
<feature type="compositionally biased region" description="Basic residues" evidence="6">
    <location>
        <begin position="32"/>
        <end position="44"/>
    </location>
</feature>
<feature type="transmembrane region" description="Helical" evidence="7">
    <location>
        <begin position="295"/>
        <end position="314"/>
    </location>
</feature>
<gene>
    <name evidence="9" type="ORF">Z517_06680</name>
</gene>
<dbReference type="Pfam" id="PF06609">
    <property type="entry name" value="TRI12"/>
    <property type="match status" value="1"/>
</dbReference>
<dbReference type="PANTHER" id="PTHR23501">
    <property type="entry name" value="MAJOR FACILITATOR SUPERFAMILY"/>
    <property type="match status" value="1"/>
</dbReference>
<evidence type="ECO:0000313" key="9">
    <source>
        <dbReference type="EMBL" id="KIW80065.1"/>
    </source>
</evidence>
<dbReference type="CDD" id="cd06179">
    <property type="entry name" value="MFS_TRI12_like"/>
    <property type="match status" value="1"/>
</dbReference>
<feature type="transmembrane region" description="Helical" evidence="7">
    <location>
        <begin position="106"/>
        <end position="126"/>
    </location>
</feature>
<keyword evidence="4 7" id="KW-1133">Transmembrane helix</keyword>
<evidence type="ECO:0000313" key="10">
    <source>
        <dbReference type="Proteomes" id="UP000053029"/>
    </source>
</evidence>
<evidence type="ECO:0000256" key="1">
    <source>
        <dbReference type="ARBA" id="ARBA00004141"/>
    </source>
</evidence>
<feature type="transmembrane region" description="Helical" evidence="7">
    <location>
        <begin position="223"/>
        <end position="243"/>
    </location>
</feature>
<name>A0A0D2GNF3_9EURO</name>
<feature type="transmembrane region" description="Helical" evidence="7">
    <location>
        <begin position="464"/>
        <end position="484"/>
    </location>
</feature>
<feature type="domain" description="Major facilitator superfamily (MFS) profile" evidence="8">
    <location>
        <begin position="68"/>
        <end position="532"/>
    </location>
</feature>
<dbReference type="EMBL" id="KN846972">
    <property type="protein sequence ID" value="KIW80065.1"/>
    <property type="molecule type" value="Genomic_DNA"/>
</dbReference>
<evidence type="ECO:0000256" key="5">
    <source>
        <dbReference type="ARBA" id="ARBA00023136"/>
    </source>
</evidence>
<feature type="transmembrane region" description="Helical" evidence="7">
    <location>
        <begin position="264"/>
        <end position="283"/>
    </location>
</feature>
<reference evidence="9 10" key="1">
    <citation type="submission" date="2015-01" db="EMBL/GenBank/DDBJ databases">
        <title>The Genome Sequence of Fonsecaea pedrosoi CBS 271.37.</title>
        <authorList>
            <consortium name="The Broad Institute Genomics Platform"/>
            <person name="Cuomo C."/>
            <person name="de Hoog S."/>
            <person name="Gorbushina A."/>
            <person name="Stielow B."/>
            <person name="Teixiera M."/>
            <person name="Abouelleil A."/>
            <person name="Chapman S.B."/>
            <person name="Priest M."/>
            <person name="Young S.K."/>
            <person name="Wortman J."/>
            <person name="Nusbaum C."/>
            <person name="Birren B."/>
        </authorList>
    </citation>
    <scope>NUCLEOTIDE SEQUENCE [LARGE SCALE GENOMIC DNA]</scope>
    <source>
        <strain evidence="9 10">CBS 271.37</strain>
    </source>
</reference>
<keyword evidence="5 7" id="KW-0472">Membrane</keyword>
<feature type="transmembrane region" description="Helical" evidence="7">
    <location>
        <begin position="403"/>
        <end position="420"/>
    </location>
</feature>
<keyword evidence="10" id="KW-1185">Reference proteome</keyword>
<dbReference type="InterPro" id="IPR036259">
    <property type="entry name" value="MFS_trans_sf"/>
</dbReference>
<dbReference type="PANTHER" id="PTHR23501:SF109">
    <property type="entry name" value="MAJOR FACILITATOR SUPERFAMILY (MFS) PROFILE DOMAIN-CONTAINING PROTEIN-RELATED"/>
    <property type="match status" value="1"/>
</dbReference>
<dbReference type="InterPro" id="IPR010573">
    <property type="entry name" value="MFS_Str1/Tri12-like"/>
</dbReference>